<protein>
    <submittedName>
        <fullName evidence="4">Uncharacterized protein</fullName>
    </submittedName>
</protein>
<evidence type="ECO:0000256" key="3">
    <source>
        <dbReference type="PROSITE-ProRule" id="PRU00023"/>
    </source>
</evidence>
<reference evidence="4" key="1">
    <citation type="submission" date="2021-01" db="EMBL/GenBank/DDBJ databases">
        <authorList>
            <person name="Corre E."/>
            <person name="Pelletier E."/>
            <person name="Niang G."/>
            <person name="Scheremetjew M."/>
            <person name="Finn R."/>
            <person name="Kale V."/>
            <person name="Holt S."/>
            <person name="Cochrane G."/>
            <person name="Meng A."/>
            <person name="Brown T."/>
            <person name="Cohen L."/>
        </authorList>
    </citation>
    <scope>NUCLEOTIDE SEQUENCE</scope>
    <source>
        <strain evidence="4">CCMP325</strain>
    </source>
</reference>
<feature type="repeat" description="ANK" evidence="3">
    <location>
        <begin position="35"/>
        <end position="67"/>
    </location>
</feature>
<dbReference type="EMBL" id="HBEO01026467">
    <property type="protein sequence ID" value="CAD8497716.1"/>
    <property type="molecule type" value="Transcribed_RNA"/>
</dbReference>
<sequence>MVELPQAEIVNLEKRIEVVHFLLQHGANPNVQDVDGNTALHLAAEIGDFDVVQQLLDHRADACISNRFKSTAAHHAMQNGSLEIALALAERTRDIVRTFYSSNIHGHTAMELSVLAGHFDCNKRVAAECNRLEVDKLEDHVRMARSGLRDDAHTAKEQLLGTQLLMANLTESQLYDAGGLEPTRFRGWSRNDVIHTHVSLSDCDADGDRLDVMGLPPFQ</sequence>
<evidence type="ECO:0000256" key="2">
    <source>
        <dbReference type="ARBA" id="ARBA00023043"/>
    </source>
</evidence>
<accession>A0A7S0EXJ5</accession>
<evidence type="ECO:0000313" key="4">
    <source>
        <dbReference type="EMBL" id="CAD8497716.1"/>
    </source>
</evidence>
<dbReference type="PROSITE" id="PS50297">
    <property type="entry name" value="ANK_REP_REGION"/>
    <property type="match status" value="1"/>
</dbReference>
<keyword evidence="1" id="KW-0677">Repeat</keyword>
<proteinExistence type="predicted"/>
<dbReference type="Pfam" id="PF12796">
    <property type="entry name" value="Ank_2"/>
    <property type="match status" value="1"/>
</dbReference>
<gene>
    <name evidence="4" type="ORF">HPHI1048_LOCUS17821</name>
</gene>
<dbReference type="PANTHER" id="PTHR24198:SF165">
    <property type="entry name" value="ANKYRIN REPEAT-CONTAINING PROTEIN-RELATED"/>
    <property type="match status" value="1"/>
</dbReference>
<keyword evidence="2 3" id="KW-0040">ANK repeat</keyword>
<dbReference type="Gene3D" id="1.25.40.20">
    <property type="entry name" value="Ankyrin repeat-containing domain"/>
    <property type="match status" value="1"/>
</dbReference>
<dbReference type="PANTHER" id="PTHR24198">
    <property type="entry name" value="ANKYRIN REPEAT AND PROTEIN KINASE DOMAIN-CONTAINING PROTEIN"/>
    <property type="match status" value="1"/>
</dbReference>
<dbReference type="SMART" id="SM00248">
    <property type="entry name" value="ANK"/>
    <property type="match status" value="3"/>
</dbReference>
<dbReference type="PROSITE" id="PS50088">
    <property type="entry name" value="ANK_REPEAT"/>
    <property type="match status" value="1"/>
</dbReference>
<name>A0A7S0EXJ5_9CRYP</name>
<dbReference type="InterPro" id="IPR002110">
    <property type="entry name" value="Ankyrin_rpt"/>
</dbReference>
<dbReference type="InterPro" id="IPR036770">
    <property type="entry name" value="Ankyrin_rpt-contain_sf"/>
</dbReference>
<evidence type="ECO:0000256" key="1">
    <source>
        <dbReference type="ARBA" id="ARBA00022737"/>
    </source>
</evidence>
<dbReference type="AlphaFoldDB" id="A0A7S0EXJ5"/>
<organism evidence="4">
    <name type="scientific">Hanusia phi</name>
    <dbReference type="NCBI Taxonomy" id="3032"/>
    <lineage>
        <taxon>Eukaryota</taxon>
        <taxon>Cryptophyceae</taxon>
        <taxon>Pyrenomonadales</taxon>
        <taxon>Geminigeraceae</taxon>
        <taxon>Hanusia</taxon>
    </lineage>
</organism>
<dbReference type="SUPFAM" id="SSF48403">
    <property type="entry name" value="Ankyrin repeat"/>
    <property type="match status" value="1"/>
</dbReference>